<dbReference type="InterPro" id="IPR036390">
    <property type="entry name" value="WH_DNA-bd_sf"/>
</dbReference>
<evidence type="ECO:0000313" key="2">
    <source>
        <dbReference type="EMBL" id="UOQ59059.1"/>
    </source>
</evidence>
<evidence type="ECO:0000313" key="3">
    <source>
        <dbReference type="Proteomes" id="UP000831775"/>
    </source>
</evidence>
<sequence length="159" mass="17565">MSQKDAAVAERNRGWTESDLSQDLSFLLARSNALSLATGTEALRPFGLKVRSYPVLSLACEAIRPSQREIADFLRLDPSQVVALVDDLELRELVERRTDTRDRRSKVVVATAQGRRVYAEAREAMAAAEEAPFSVLTDAEQEQLAGFLRRLAFPAGEAS</sequence>
<dbReference type="EMBL" id="CP095043">
    <property type="protein sequence ID" value="UOQ59059.1"/>
    <property type="molecule type" value="Genomic_DNA"/>
</dbReference>
<dbReference type="InterPro" id="IPR036388">
    <property type="entry name" value="WH-like_DNA-bd_sf"/>
</dbReference>
<dbReference type="InterPro" id="IPR000835">
    <property type="entry name" value="HTH_MarR-typ"/>
</dbReference>
<dbReference type="PANTHER" id="PTHR33164:SF99">
    <property type="entry name" value="MARR FAMILY REGULATORY PROTEIN"/>
    <property type="match status" value="1"/>
</dbReference>
<feature type="domain" description="HTH marR-type" evidence="1">
    <location>
        <begin position="17"/>
        <end position="153"/>
    </location>
</feature>
<proteinExistence type="predicted"/>
<gene>
    <name evidence="2" type="ORF">MUN76_08285</name>
</gene>
<protein>
    <submittedName>
        <fullName evidence="2">MarR family winged helix-turn-helix transcriptional regulator</fullName>
    </submittedName>
</protein>
<dbReference type="PANTHER" id="PTHR33164">
    <property type="entry name" value="TRANSCRIPTIONAL REGULATOR, MARR FAMILY"/>
    <property type="match status" value="1"/>
</dbReference>
<dbReference type="Gene3D" id="1.10.10.10">
    <property type="entry name" value="Winged helix-like DNA-binding domain superfamily/Winged helix DNA-binding domain"/>
    <property type="match status" value="1"/>
</dbReference>
<dbReference type="PRINTS" id="PR00598">
    <property type="entry name" value="HTHMARR"/>
</dbReference>
<dbReference type="SMART" id="SM00347">
    <property type="entry name" value="HTH_MARR"/>
    <property type="match status" value="1"/>
</dbReference>
<organism evidence="2 3">
    <name type="scientific">Leucobacter rhizosphaerae</name>
    <dbReference type="NCBI Taxonomy" id="2932245"/>
    <lineage>
        <taxon>Bacteria</taxon>
        <taxon>Bacillati</taxon>
        <taxon>Actinomycetota</taxon>
        <taxon>Actinomycetes</taxon>
        <taxon>Micrococcales</taxon>
        <taxon>Microbacteriaceae</taxon>
        <taxon>Leucobacter</taxon>
    </lineage>
</organism>
<keyword evidence="3" id="KW-1185">Reference proteome</keyword>
<dbReference type="PROSITE" id="PS50995">
    <property type="entry name" value="HTH_MARR_2"/>
    <property type="match status" value="1"/>
</dbReference>
<dbReference type="InterPro" id="IPR039422">
    <property type="entry name" value="MarR/SlyA-like"/>
</dbReference>
<dbReference type="Proteomes" id="UP000831775">
    <property type="component" value="Chromosome"/>
</dbReference>
<accession>A0ABY4FRZ4</accession>
<evidence type="ECO:0000259" key="1">
    <source>
        <dbReference type="PROSITE" id="PS50995"/>
    </source>
</evidence>
<name>A0ABY4FRZ4_9MICO</name>
<dbReference type="RefSeq" id="WP_244683878.1">
    <property type="nucleotide sequence ID" value="NZ_CP095043.1"/>
</dbReference>
<dbReference type="Pfam" id="PF12802">
    <property type="entry name" value="MarR_2"/>
    <property type="match status" value="1"/>
</dbReference>
<dbReference type="SUPFAM" id="SSF46785">
    <property type="entry name" value="Winged helix' DNA-binding domain"/>
    <property type="match status" value="1"/>
</dbReference>
<reference evidence="2 3" key="1">
    <citation type="submission" date="2022-04" db="EMBL/GenBank/DDBJ databases">
        <title>Leucobacter sp. isolated from rhizosphere of onion.</title>
        <authorList>
            <person name="Won M."/>
            <person name="Lee C.-M."/>
            <person name="Woen H.-Y."/>
            <person name="Kwon S.-W."/>
        </authorList>
    </citation>
    <scope>NUCLEOTIDE SEQUENCE [LARGE SCALE GENOMIC DNA]</scope>
    <source>
        <strain evidence="2 3">H25R-14</strain>
    </source>
</reference>